<name>A0A8J3ISW2_9CHLR</name>
<dbReference type="InterPro" id="IPR036249">
    <property type="entry name" value="Thioredoxin-like_sf"/>
</dbReference>
<dbReference type="Gene3D" id="3.40.30.10">
    <property type="entry name" value="Glutaredoxin"/>
    <property type="match status" value="1"/>
</dbReference>
<feature type="domain" description="Thioredoxin" evidence="1">
    <location>
        <begin position="7"/>
        <end position="164"/>
    </location>
</feature>
<gene>
    <name evidence="2" type="ORF">KSF_063630</name>
</gene>
<dbReference type="SUPFAM" id="SSF52833">
    <property type="entry name" value="Thioredoxin-like"/>
    <property type="match status" value="1"/>
</dbReference>
<dbReference type="Pfam" id="PF17991">
    <property type="entry name" value="Thioredoxin_10"/>
    <property type="match status" value="1"/>
</dbReference>
<proteinExistence type="predicted"/>
<dbReference type="GO" id="GO:0016209">
    <property type="term" value="F:antioxidant activity"/>
    <property type="evidence" value="ECO:0007669"/>
    <property type="project" value="InterPro"/>
</dbReference>
<sequence>MMKRNQLLLATRHPAAVPFPFEGELPSLDSATTWLNSQPLSAADLRGNVVLIDFWTYTCINWLRTLPYVRAWAEKYQDYGLVVIGVHTPEFAFEHNIENVRRAARDMRVEYPIAVDNDYAIWSAFNNHYWPALYFVDAQGQLRHHYFGEGEYEQSERVIQHLLAEAESSGFDHELVAVEGKAAEAAADWSNLMSPETYVGYERTENFASPGGTVVDQRHIYTVPTRFSLNHWALFGDWTVGQQATLLNEANGQIVYRFHARDLHLIMGAAVRGTSVQFRVLIDGESPGEAHGIDIDDQGNGMVTEQRMYQLIRQPGPIADRQFEIEFLDADVEAFAFTFG</sequence>
<reference evidence="2" key="1">
    <citation type="submission" date="2020-10" db="EMBL/GenBank/DDBJ databases">
        <title>Taxonomic study of unclassified bacteria belonging to the class Ktedonobacteria.</title>
        <authorList>
            <person name="Yabe S."/>
            <person name="Wang C.M."/>
            <person name="Zheng Y."/>
            <person name="Sakai Y."/>
            <person name="Cavaletti L."/>
            <person name="Monciardini P."/>
            <person name="Donadio S."/>
        </authorList>
    </citation>
    <scope>NUCLEOTIDE SEQUENCE</scope>
    <source>
        <strain evidence="2">ID150040</strain>
    </source>
</reference>
<comment type="caution">
    <text evidence="2">The sequence shown here is derived from an EMBL/GenBank/DDBJ whole genome shotgun (WGS) entry which is preliminary data.</text>
</comment>
<dbReference type="PROSITE" id="PS51352">
    <property type="entry name" value="THIOREDOXIN_2"/>
    <property type="match status" value="1"/>
</dbReference>
<organism evidence="2 3">
    <name type="scientific">Reticulibacter mediterranei</name>
    <dbReference type="NCBI Taxonomy" id="2778369"/>
    <lineage>
        <taxon>Bacteria</taxon>
        <taxon>Bacillati</taxon>
        <taxon>Chloroflexota</taxon>
        <taxon>Ktedonobacteria</taxon>
        <taxon>Ktedonobacterales</taxon>
        <taxon>Reticulibacteraceae</taxon>
        <taxon>Reticulibacter</taxon>
    </lineage>
</organism>
<accession>A0A8J3ISW2</accession>
<dbReference type="RefSeq" id="WP_220206952.1">
    <property type="nucleotide sequence ID" value="NZ_BNJK01000001.1"/>
</dbReference>
<dbReference type="GO" id="GO:0016491">
    <property type="term" value="F:oxidoreductase activity"/>
    <property type="evidence" value="ECO:0007669"/>
    <property type="project" value="InterPro"/>
</dbReference>
<dbReference type="PANTHER" id="PTHR42852">
    <property type="entry name" value="THIOL:DISULFIDE INTERCHANGE PROTEIN DSBE"/>
    <property type="match status" value="1"/>
</dbReference>
<keyword evidence="3" id="KW-1185">Reference proteome</keyword>
<dbReference type="AlphaFoldDB" id="A0A8J3ISW2"/>
<dbReference type="EMBL" id="BNJK01000001">
    <property type="protein sequence ID" value="GHO96315.1"/>
    <property type="molecule type" value="Genomic_DNA"/>
</dbReference>
<evidence type="ECO:0000313" key="3">
    <source>
        <dbReference type="Proteomes" id="UP000597444"/>
    </source>
</evidence>
<dbReference type="InterPro" id="IPR000866">
    <property type="entry name" value="AhpC/TSA"/>
</dbReference>
<dbReference type="Gene3D" id="2.60.120.260">
    <property type="entry name" value="Galactose-binding domain-like"/>
    <property type="match status" value="1"/>
</dbReference>
<dbReference type="Proteomes" id="UP000597444">
    <property type="component" value="Unassembled WGS sequence"/>
</dbReference>
<dbReference type="Pfam" id="PF00578">
    <property type="entry name" value="AhpC-TSA"/>
    <property type="match status" value="1"/>
</dbReference>
<dbReference type="InterPro" id="IPR050553">
    <property type="entry name" value="Thioredoxin_ResA/DsbE_sf"/>
</dbReference>
<evidence type="ECO:0000313" key="2">
    <source>
        <dbReference type="EMBL" id="GHO96315.1"/>
    </source>
</evidence>
<dbReference type="InterPro" id="IPR013766">
    <property type="entry name" value="Thioredoxin_domain"/>
</dbReference>
<protein>
    <recommendedName>
        <fullName evidence="1">Thioredoxin domain-containing protein</fullName>
    </recommendedName>
</protein>
<dbReference type="CDD" id="cd03012">
    <property type="entry name" value="TlpA_like_DipZ_like"/>
    <property type="match status" value="1"/>
</dbReference>
<dbReference type="PANTHER" id="PTHR42852:SF13">
    <property type="entry name" value="PROTEIN DIPZ"/>
    <property type="match status" value="1"/>
</dbReference>
<evidence type="ECO:0000259" key="1">
    <source>
        <dbReference type="PROSITE" id="PS51352"/>
    </source>
</evidence>
<dbReference type="InterPro" id="IPR041017">
    <property type="entry name" value="Thioredoxin_10"/>
</dbReference>